<evidence type="ECO:0000313" key="4">
    <source>
        <dbReference type="Proteomes" id="UP000253919"/>
    </source>
</evidence>
<gene>
    <name evidence="3" type="ORF">AHMF7616_02628</name>
</gene>
<keyword evidence="4" id="KW-1185">Reference proteome</keyword>
<comment type="caution">
    <text evidence="3">The sequence shown here is derived from an EMBL/GenBank/DDBJ whole genome shotgun (WGS) entry which is preliminary data.</text>
</comment>
<accession>A0A369QP76</accession>
<feature type="transmembrane region" description="Helical" evidence="2">
    <location>
        <begin position="6"/>
        <end position="21"/>
    </location>
</feature>
<dbReference type="Proteomes" id="UP000253919">
    <property type="component" value="Unassembled WGS sequence"/>
</dbReference>
<dbReference type="AlphaFoldDB" id="A0A369QP76"/>
<proteinExistence type="predicted"/>
<sequence>MLTTVVIIAIIIALIIGFLSVRNKSKKDPNSPATSARPDAPPGYNTRSNDPSAGGTGPDPTSSS</sequence>
<dbReference type="EMBL" id="QASA01000001">
    <property type="protein sequence ID" value="RDC64018.1"/>
    <property type="molecule type" value="Genomic_DNA"/>
</dbReference>
<dbReference type="RefSeq" id="WP_147275678.1">
    <property type="nucleotide sequence ID" value="NZ_QASA01000001.1"/>
</dbReference>
<organism evidence="3 4">
    <name type="scientific">Adhaeribacter pallidiroseus</name>
    <dbReference type="NCBI Taxonomy" id="2072847"/>
    <lineage>
        <taxon>Bacteria</taxon>
        <taxon>Pseudomonadati</taxon>
        <taxon>Bacteroidota</taxon>
        <taxon>Cytophagia</taxon>
        <taxon>Cytophagales</taxon>
        <taxon>Hymenobacteraceae</taxon>
        <taxon>Adhaeribacter</taxon>
    </lineage>
</organism>
<evidence type="ECO:0000256" key="2">
    <source>
        <dbReference type="SAM" id="Phobius"/>
    </source>
</evidence>
<name>A0A369QP76_9BACT</name>
<keyword evidence="2" id="KW-0472">Membrane</keyword>
<evidence type="ECO:0000313" key="3">
    <source>
        <dbReference type="EMBL" id="RDC64018.1"/>
    </source>
</evidence>
<protein>
    <submittedName>
        <fullName evidence="3">Uncharacterized protein</fullName>
    </submittedName>
</protein>
<reference evidence="3 4" key="1">
    <citation type="submission" date="2018-04" db="EMBL/GenBank/DDBJ databases">
        <title>Adhaeribacter sp. HMF7616 genome sequencing and assembly.</title>
        <authorList>
            <person name="Kang H."/>
            <person name="Kang J."/>
            <person name="Cha I."/>
            <person name="Kim H."/>
            <person name="Joh K."/>
        </authorList>
    </citation>
    <scope>NUCLEOTIDE SEQUENCE [LARGE SCALE GENOMIC DNA]</scope>
    <source>
        <strain evidence="3 4">HMF7616</strain>
    </source>
</reference>
<keyword evidence="2" id="KW-1133">Transmembrane helix</keyword>
<dbReference type="OrthoDB" id="9986534at2"/>
<feature type="region of interest" description="Disordered" evidence="1">
    <location>
        <begin position="23"/>
        <end position="64"/>
    </location>
</feature>
<evidence type="ECO:0000256" key="1">
    <source>
        <dbReference type="SAM" id="MobiDB-lite"/>
    </source>
</evidence>
<keyword evidence="2" id="KW-0812">Transmembrane</keyword>